<feature type="domain" description="Cathepsin propeptide inhibitor" evidence="3">
    <location>
        <begin position="23"/>
        <end position="79"/>
    </location>
</feature>
<dbReference type="InterPro" id="IPR013201">
    <property type="entry name" value="Prot_inhib_I29"/>
</dbReference>
<keyword evidence="5" id="KW-1185">Reference proteome</keyword>
<dbReference type="SMART" id="SM00848">
    <property type="entry name" value="Inhibitor_I29"/>
    <property type="match status" value="1"/>
</dbReference>
<evidence type="ECO:0000256" key="1">
    <source>
        <dbReference type="ARBA" id="ARBA00008455"/>
    </source>
</evidence>
<evidence type="ECO:0000313" key="5">
    <source>
        <dbReference type="Proteomes" id="UP001470230"/>
    </source>
</evidence>
<evidence type="ECO:0000259" key="3">
    <source>
        <dbReference type="SMART" id="SM00848"/>
    </source>
</evidence>
<name>A0ABR2KWA9_9EUKA</name>
<gene>
    <name evidence="4" type="ORF">M9Y10_023866</name>
</gene>
<dbReference type="PANTHER" id="PTHR12411">
    <property type="entry name" value="CYSTEINE PROTEASE FAMILY C1-RELATED"/>
    <property type="match status" value="1"/>
</dbReference>
<evidence type="ECO:0000313" key="4">
    <source>
        <dbReference type="EMBL" id="KAK8895403.1"/>
    </source>
</evidence>
<dbReference type="Proteomes" id="UP001470230">
    <property type="component" value="Unassembled WGS sequence"/>
</dbReference>
<dbReference type="EMBL" id="JAPFFF010000003">
    <property type="protein sequence ID" value="KAK8895403.1"/>
    <property type="molecule type" value="Genomic_DNA"/>
</dbReference>
<reference evidence="4 5" key="1">
    <citation type="submission" date="2024-04" db="EMBL/GenBank/DDBJ databases">
        <title>Tritrichomonas musculus Genome.</title>
        <authorList>
            <person name="Alves-Ferreira E."/>
            <person name="Grigg M."/>
            <person name="Lorenzi H."/>
            <person name="Galac M."/>
        </authorList>
    </citation>
    <scope>NUCLEOTIDE SEQUENCE [LARGE SCALE GENOMIC DNA]</scope>
    <source>
        <strain evidence="4 5">EAF2021</strain>
    </source>
</reference>
<dbReference type="Gene3D" id="3.90.70.10">
    <property type="entry name" value="Cysteine proteinases"/>
    <property type="match status" value="1"/>
</dbReference>
<protein>
    <submittedName>
        <fullName evidence="4">Uncharacterized protein</fullName>
    </submittedName>
</protein>
<dbReference type="CDD" id="cd02248">
    <property type="entry name" value="Peptidase_C1A"/>
    <property type="match status" value="1"/>
</dbReference>
<dbReference type="SMART" id="SM00645">
    <property type="entry name" value="Pept_C1"/>
    <property type="match status" value="1"/>
</dbReference>
<comment type="similarity">
    <text evidence="1">Belongs to the peptidase C1 family.</text>
</comment>
<accession>A0ABR2KWA9</accession>
<proteinExistence type="inferred from homology"/>
<organism evidence="4 5">
    <name type="scientific">Tritrichomonas musculus</name>
    <dbReference type="NCBI Taxonomy" id="1915356"/>
    <lineage>
        <taxon>Eukaryota</taxon>
        <taxon>Metamonada</taxon>
        <taxon>Parabasalia</taxon>
        <taxon>Tritrichomonadida</taxon>
        <taxon>Tritrichomonadidae</taxon>
        <taxon>Tritrichomonas</taxon>
    </lineage>
</organism>
<dbReference type="PRINTS" id="PR00705">
    <property type="entry name" value="PAPAIN"/>
</dbReference>
<feature type="domain" description="Peptidase C1A papain C-terminal" evidence="2">
    <location>
        <begin position="104"/>
        <end position="318"/>
    </location>
</feature>
<dbReference type="SUPFAM" id="SSF54001">
    <property type="entry name" value="Cysteine proteinases"/>
    <property type="match status" value="1"/>
</dbReference>
<dbReference type="InterPro" id="IPR039417">
    <property type="entry name" value="Peptidase_C1A_papain-like"/>
</dbReference>
<dbReference type="Pfam" id="PF00112">
    <property type="entry name" value="Peptidase_C1"/>
    <property type="match status" value="1"/>
</dbReference>
<evidence type="ECO:0000259" key="2">
    <source>
        <dbReference type="SMART" id="SM00645"/>
    </source>
</evidence>
<dbReference type="InterPro" id="IPR013128">
    <property type="entry name" value="Peptidase_C1A"/>
</dbReference>
<comment type="caution">
    <text evidence="4">The sequence shown here is derived from an EMBL/GenBank/DDBJ whole genome shotgun (WGS) entry which is preliminary data.</text>
</comment>
<sequence>MISFLFAFAFSSINLSPNEEKSFLSWMRNANKLYIGDEYHFRLGIFLSNLKYVHDHNSNPNKKFKLGMNHLSVLTQSEYYSLLGYKSLNSGNLQKPTIKSSYKRSEEVDWRTKGAVTAIKNQGDCASCWAFSTIQNCESAEFLKYNVLYTFSEQSLVDCVTTCQGCEGGYPYLAFEHIINKCDGKVMLQSDYPYTATTETCKYDASKSFGHFTKYIRIESKNEEDLASKCEQYGPISIGIDSHHLSFNLYSGGIYDEPECIPTFLNHGVGLVGYGSENEVAYWIVKNSFGTEWGESGYIRMIRGTNQCGEATEAVCIISE</sequence>
<dbReference type="InterPro" id="IPR000668">
    <property type="entry name" value="Peptidase_C1A_C"/>
</dbReference>
<dbReference type="InterPro" id="IPR038765">
    <property type="entry name" value="Papain-like_cys_pep_sf"/>
</dbReference>
<dbReference type="Pfam" id="PF08246">
    <property type="entry name" value="Inhibitor_I29"/>
    <property type="match status" value="1"/>
</dbReference>